<dbReference type="eggNOG" id="KOG0939">
    <property type="taxonomic scope" value="Eukaryota"/>
</dbReference>
<evidence type="ECO:0000256" key="3">
    <source>
        <dbReference type="ARBA" id="ARBA00012485"/>
    </source>
</evidence>
<keyword evidence="5 6" id="KW-0833">Ubl conjugation pathway</keyword>
<dbReference type="EC" id="2.3.2.26" evidence="3"/>
<dbReference type="GO" id="GO:0016567">
    <property type="term" value="P:protein ubiquitination"/>
    <property type="evidence" value="ECO:0007669"/>
    <property type="project" value="TreeGrafter"/>
</dbReference>
<organism evidence="8 9">
    <name type="scientific">Sphaeroforma arctica JP610</name>
    <dbReference type="NCBI Taxonomy" id="667725"/>
    <lineage>
        <taxon>Eukaryota</taxon>
        <taxon>Ichthyosporea</taxon>
        <taxon>Ichthyophonida</taxon>
        <taxon>Sphaeroforma</taxon>
    </lineage>
</organism>
<feature type="non-terminal residue" evidence="8">
    <location>
        <position position="1"/>
    </location>
</feature>
<dbReference type="SUPFAM" id="SSF56204">
    <property type="entry name" value="Hect, E3 ligase catalytic domain"/>
    <property type="match status" value="1"/>
</dbReference>
<dbReference type="EMBL" id="KQ248250">
    <property type="protein sequence ID" value="KNC71712.1"/>
    <property type="molecule type" value="Genomic_DNA"/>
</dbReference>
<comment type="catalytic activity">
    <reaction evidence="1">
        <text>S-ubiquitinyl-[E2 ubiquitin-conjugating enzyme]-L-cysteine + [acceptor protein]-L-lysine = [E2 ubiquitin-conjugating enzyme]-L-cysteine + N(6)-ubiquitinyl-[acceptor protein]-L-lysine.</text>
        <dbReference type="EC" id="2.3.2.26"/>
    </reaction>
</comment>
<feature type="domain" description="HECT" evidence="7">
    <location>
        <begin position="1"/>
        <end position="69"/>
    </location>
</feature>
<dbReference type="Gene3D" id="3.30.2410.10">
    <property type="entry name" value="Hect, E3 ligase catalytic domain"/>
    <property type="match status" value="1"/>
</dbReference>
<reference evidence="8 9" key="1">
    <citation type="submission" date="2011-02" db="EMBL/GenBank/DDBJ databases">
        <title>The Genome Sequence of Sphaeroforma arctica JP610.</title>
        <authorList>
            <consortium name="The Broad Institute Genome Sequencing Platform"/>
            <person name="Russ C."/>
            <person name="Cuomo C."/>
            <person name="Young S.K."/>
            <person name="Zeng Q."/>
            <person name="Gargeya S."/>
            <person name="Alvarado L."/>
            <person name="Berlin A."/>
            <person name="Chapman S.B."/>
            <person name="Chen Z."/>
            <person name="Freedman E."/>
            <person name="Gellesch M."/>
            <person name="Goldberg J."/>
            <person name="Griggs A."/>
            <person name="Gujja S."/>
            <person name="Heilman E."/>
            <person name="Heiman D."/>
            <person name="Howarth C."/>
            <person name="Mehta T."/>
            <person name="Neiman D."/>
            <person name="Pearson M."/>
            <person name="Roberts A."/>
            <person name="Saif S."/>
            <person name="Shea T."/>
            <person name="Shenoy N."/>
            <person name="Sisk P."/>
            <person name="Stolte C."/>
            <person name="Sykes S."/>
            <person name="White J."/>
            <person name="Yandava C."/>
            <person name="Burger G."/>
            <person name="Gray M.W."/>
            <person name="Holland P.W.H."/>
            <person name="King N."/>
            <person name="Lang F.B.F."/>
            <person name="Roger A.J."/>
            <person name="Ruiz-Trillo I."/>
            <person name="Haas B."/>
            <person name="Nusbaum C."/>
            <person name="Birren B."/>
        </authorList>
    </citation>
    <scope>NUCLEOTIDE SEQUENCE [LARGE SCALE GENOMIC DNA]</scope>
    <source>
        <strain evidence="8 9">JP610</strain>
    </source>
</reference>
<dbReference type="GeneID" id="25916253"/>
<dbReference type="Proteomes" id="UP000054560">
    <property type="component" value="Unassembled WGS sequence"/>
</dbReference>
<evidence type="ECO:0000256" key="5">
    <source>
        <dbReference type="ARBA" id="ARBA00022786"/>
    </source>
</evidence>
<feature type="non-terminal residue" evidence="8">
    <location>
        <position position="69"/>
    </location>
</feature>
<comment type="pathway">
    <text evidence="2">Protein modification; protein ubiquitination.</text>
</comment>
<dbReference type="RefSeq" id="XP_014145614.1">
    <property type="nucleotide sequence ID" value="XM_014290139.1"/>
</dbReference>
<dbReference type="PROSITE" id="PS50237">
    <property type="entry name" value="HECT"/>
    <property type="match status" value="1"/>
</dbReference>
<evidence type="ECO:0000256" key="6">
    <source>
        <dbReference type="PROSITE-ProRule" id="PRU00104"/>
    </source>
</evidence>
<evidence type="ECO:0000259" key="7">
    <source>
        <dbReference type="PROSITE" id="PS50237"/>
    </source>
</evidence>
<protein>
    <recommendedName>
        <fullName evidence="3">HECT-type E3 ubiquitin transferase</fullName>
        <ecNumber evidence="3">2.3.2.26</ecNumber>
    </recommendedName>
</protein>
<dbReference type="STRING" id="667725.A0A0L0F4T3"/>
<dbReference type="InterPro" id="IPR035983">
    <property type="entry name" value="Hect_E3_ubiquitin_ligase"/>
</dbReference>
<keyword evidence="4" id="KW-0808">Transferase</keyword>
<proteinExistence type="predicted"/>
<sequence length="69" mass="7549">CAEFRLLLNGVSTLSVSDWRAHTHVHNPSMTSAAVVEWFWAVVEELSQEEKSLLLMFATGSPTTPAGGF</sequence>
<dbReference type="GO" id="GO:0061630">
    <property type="term" value="F:ubiquitin protein ligase activity"/>
    <property type="evidence" value="ECO:0007669"/>
    <property type="project" value="UniProtKB-EC"/>
</dbReference>
<dbReference type="GO" id="GO:0005737">
    <property type="term" value="C:cytoplasm"/>
    <property type="evidence" value="ECO:0007669"/>
    <property type="project" value="TreeGrafter"/>
</dbReference>
<evidence type="ECO:0000256" key="4">
    <source>
        <dbReference type="ARBA" id="ARBA00022679"/>
    </source>
</evidence>
<evidence type="ECO:0000313" key="8">
    <source>
        <dbReference type="EMBL" id="KNC71712.1"/>
    </source>
</evidence>
<evidence type="ECO:0000256" key="1">
    <source>
        <dbReference type="ARBA" id="ARBA00000885"/>
    </source>
</evidence>
<gene>
    <name evidence="8" type="ORF">SARC_15749</name>
</gene>
<dbReference type="InterPro" id="IPR000569">
    <property type="entry name" value="HECT_dom"/>
</dbReference>
<dbReference type="Pfam" id="PF00632">
    <property type="entry name" value="HECT"/>
    <property type="match status" value="1"/>
</dbReference>
<dbReference type="PANTHER" id="PTHR11254:SF440">
    <property type="entry name" value="E3 UBIQUITIN-PROTEIN LIGASE NEDD-4"/>
    <property type="match status" value="1"/>
</dbReference>
<dbReference type="InterPro" id="IPR050409">
    <property type="entry name" value="E3_ubiq-protein_ligase"/>
</dbReference>
<evidence type="ECO:0000256" key="2">
    <source>
        <dbReference type="ARBA" id="ARBA00004906"/>
    </source>
</evidence>
<dbReference type="PANTHER" id="PTHR11254">
    <property type="entry name" value="HECT DOMAIN UBIQUITIN-PROTEIN LIGASE"/>
    <property type="match status" value="1"/>
</dbReference>
<accession>A0A0L0F4T3</accession>
<keyword evidence="9" id="KW-1185">Reference proteome</keyword>
<dbReference type="GO" id="GO:0006511">
    <property type="term" value="P:ubiquitin-dependent protein catabolic process"/>
    <property type="evidence" value="ECO:0007669"/>
    <property type="project" value="TreeGrafter"/>
</dbReference>
<name>A0A0L0F4T3_9EUKA</name>
<evidence type="ECO:0000313" key="9">
    <source>
        <dbReference type="Proteomes" id="UP000054560"/>
    </source>
</evidence>
<dbReference type="AlphaFoldDB" id="A0A0L0F4T3"/>
<comment type="caution">
    <text evidence="6">Lacks conserved residue(s) required for the propagation of feature annotation.</text>
</comment>